<keyword evidence="4" id="KW-0067">ATP-binding</keyword>
<dbReference type="Proteomes" id="UP000317344">
    <property type="component" value="Chromosome"/>
</dbReference>
<dbReference type="Pfam" id="PF00271">
    <property type="entry name" value="Helicase_C"/>
    <property type="match status" value="1"/>
</dbReference>
<dbReference type="InterPro" id="IPR050079">
    <property type="entry name" value="DEAD_box_RNA_helicase"/>
</dbReference>
<dbReference type="AlphaFoldDB" id="A0A516X1D1"/>
<dbReference type="InterPro" id="IPR027417">
    <property type="entry name" value="P-loop_NTPase"/>
</dbReference>
<comment type="similarity">
    <text evidence="5">Belongs to the DEAD box helicase family.</text>
</comment>
<feature type="region of interest" description="Disordered" evidence="7">
    <location>
        <begin position="1"/>
        <end position="23"/>
    </location>
</feature>
<evidence type="ECO:0000259" key="9">
    <source>
        <dbReference type="PROSITE" id="PS51194"/>
    </source>
</evidence>
<dbReference type="Gene3D" id="3.40.50.300">
    <property type="entry name" value="P-loop containing nucleotide triphosphate hydrolases"/>
    <property type="match status" value="2"/>
</dbReference>
<dbReference type="PROSITE" id="PS51195">
    <property type="entry name" value="Q_MOTIF"/>
    <property type="match status" value="1"/>
</dbReference>
<sequence length="502" mass="52963">MTVTTAPDVDDRHAGGRTDSPSFAALGVPAPLVETLTTAGITSPFPIQTDTLPDTLDGRDVLGRGKTGSGKTLAFSIPMAARLALSGNRTRPGRPRGLILAPTRELATQITDTLQPLASAAGLRVTTIFGGVKQGRQVDALRSGVDIVVACPGRLEDLMRQGHVDLGSVEISVLDEADHMADLGFLPGVTRILSATDRSGQRLLFSATLDNGVDKLVKRFMHNPVHHSVDSAESPVVAMTHHVYEVAGVDAKKELVRYLASGTGRRILFLRTKHQAKKLAKQLTASGVPAVDLHGNLSQNARDRNLAAFTSGDVRVLVATDIAARGVHVDEVELVVHVDPPAEHKAYLHRSGRTARAGHSGDVVTVVLPEQRRDVAQLLRKARITAKPQPASASSAAVIALVGDLAPHREPAPAVPQNAPRSAPAGRTGGSLPGGRRRGGRSGAGRGGEHAPARQGQSRQGQQRQAPGRPRQSQGQSGQSQSQSRQTQGRRRATRASGRPQG</sequence>
<dbReference type="InterPro" id="IPR011545">
    <property type="entry name" value="DEAD/DEAH_box_helicase_dom"/>
</dbReference>
<dbReference type="GO" id="GO:0005829">
    <property type="term" value="C:cytosol"/>
    <property type="evidence" value="ECO:0007669"/>
    <property type="project" value="TreeGrafter"/>
</dbReference>
<dbReference type="OrthoDB" id="9805696at2"/>
<dbReference type="GO" id="GO:0003724">
    <property type="term" value="F:RNA helicase activity"/>
    <property type="evidence" value="ECO:0007669"/>
    <property type="project" value="InterPro"/>
</dbReference>
<evidence type="ECO:0000313" key="12">
    <source>
        <dbReference type="Proteomes" id="UP000317344"/>
    </source>
</evidence>
<protein>
    <submittedName>
        <fullName evidence="11">DEAD/DEAH box helicase</fullName>
    </submittedName>
</protein>
<evidence type="ECO:0000259" key="10">
    <source>
        <dbReference type="PROSITE" id="PS51195"/>
    </source>
</evidence>
<dbReference type="PROSITE" id="PS51194">
    <property type="entry name" value="HELICASE_CTER"/>
    <property type="match status" value="1"/>
</dbReference>
<evidence type="ECO:0000256" key="5">
    <source>
        <dbReference type="ARBA" id="ARBA00038437"/>
    </source>
</evidence>
<feature type="domain" description="Helicase ATP-binding" evidence="8">
    <location>
        <begin position="52"/>
        <end position="227"/>
    </location>
</feature>
<evidence type="ECO:0000256" key="7">
    <source>
        <dbReference type="SAM" id="MobiDB-lite"/>
    </source>
</evidence>
<evidence type="ECO:0000256" key="2">
    <source>
        <dbReference type="ARBA" id="ARBA00022801"/>
    </source>
</evidence>
<evidence type="ECO:0000256" key="6">
    <source>
        <dbReference type="PROSITE-ProRule" id="PRU00552"/>
    </source>
</evidence>
<dbReference type="InterPro" id="IPR014001">
    <property type="entry name" value="Helicase_ATP-bd"/>
</dbReference>
<feature type="domain" description="DEAD-box RNA helicase Q" evidence="10">
    <location>
        <begin position="21"/>
        <end position="49"/>
    </location>
</feature>
<dbReference type="GO" id="GO:0016787">
    <property type="term" value="F:hydrolase activity"/>
    <property type="evidence" value="ECO:0007669"/>
    <property type="project" value="UniProtKB-KW"/>
</dbReference>
<dbReference type="PANTHER" id="PTHR47959:SF13">
    <property type="entry name" value="ATP-DEPENDENT RNA HELICASE RHLE"/>
    <property type="match status" value="1"/>
</dbReference>
<proteinExistence type="inferred from homology"/>
<dbReference type="InterPro" id="IPR014014">
    <property type="entry name" value="RNA_helicase_DEAD_Q_motif"/>
</dbReference>
<dbReference type="KEGG" id="toy:FO059_02455"/>
<dbReference type="GO" id="GO:0005524">
    <property type="term" value="F:ATP binding"/>
    <property type="evidence" value="ECO:0007669"/>
    <property type="project" value="UniProtKB-KW"/>
</dbReference>
<dbReference type="Pfam" id="PF00270">
    <property type="entry name" value="DEAD"/>
    <property type="match status" value="1"/>
</dbReference>
<accession>A0A516X1D1</accession>
<keyword evidence="3 11" id="KW-0347">Helicase</keyword>
<dbReference type="PANTHER" id="PTHR47959">
    <property type="entry name" value="ATP-DEPENDENT RNA HELICASE RHLE-RELATED"/>
    <property type="match status" value="1"/>
</dbReference>
<reference evidence="11 12" key="1">
    <citation type="submission" date="2019-07" db="EMBL/GenBank/DDBJ databases">
        <title>Tomitella cavernea sp. nov., an actinomycete isolated from soil.</title>
        <authorList>
            <person name="Cheng J."/>
        </authorList>
    </citation>
    <scope>NUCLEOTIDE SEQUENCE [LARGE SCALE GENOMIC DNA]</scope>
    <source>
        <strain evidence="11 12">HY188</strain>
    </source>
</reference>
<dbReference type="GO" id="GO:0003676">
    <property type="term" value="F:nucleic acid binding"/>
    <property type="evidence" value="ECO:0007669"/>
    <property type="project" value="InterPro"/>
</dbReference>
<reference evidence="11 12" key="2">
    <citation type="submission" date="2019-07" db="EMBL/GenBank/DDBJ databases">
        <authorList>
            <person name="Huang Y."/>
        </authorList>
    </citation>
    <scope>NUCLEOTIDE SEQUENCE [LARGE SCALE GENOMIC DNA]</scope>
    <source>
        <strain evidence="11 12">HY188</strain>
    </source>
</reference>
<gene>
    <name evidence="11" type="ORF">FO059_02455</name>
</gene>
<dbReference type="InterPro" id="IPR001650">
    <property type="entry name" value="Helicase_C-like"/>
</dbReference>
<evidence type="ECO:0000256" key="1">
    <source>
        <dbReference type="ARBA" id="ARBA00022741"/>
    </source>
</evidence>
<evidence type="ECO:0000259" key="8">
    <source>
        <dbReference type="PROSITE" id="PS51192"/>
    </source>
</evidence>
<dbReference type="PROSITE" id="PS51192">
    <property type="entry name" value="HELICASE_ATP_BIND_1"/>
    <property type="match status" value="1"/>
</dbReference>
<keyword evidence="2" id="KW-0378">Hydrolase</keyword>
<dbReference type="EMBL" id="CP041765">
    <property type="protein sequence ID" value="QDQ96411.1"/>
    <property type="molecule type" value="Genomic_DNA"/>
</dbReference>
<keyword evidence="1" id="KW-0547">Nucleotide-binding</keyword>
<evidence type="ECO:0000256" key="3">
    <source>
        <dbReference type="ARBA" id="ARBA00022806"/>
    </source>
</evidence>
<name>A0A516X1D1_9ACTN</name>
<dbReference type="CDD" id="cd00268">
    <property type="entry name" value="DEADc"/>
    <property type="match status" value="1"/>
</dbReference>
<dbReference type="InterPro" id="IPR044742">
    <property type="entry name" value="DEAD/DEAH_RhlB"/>
</dbReference>
<organism evidence="11 12">
    <name type="scientific">Tomitella fengzijianii</name>
    <dbReference type="NCBI Taxonomy" id="2597660"/>
    <lineage>
        <taxon>Bacteria</taxon>
        <taxon>Bacillati</taxon>
        <taxon>Actinomycetota</taxon>
        <taxon>Actinomycetes</taxon>
        <taxon>Mycobacteriales</taxon>
        <taxon>Tomitella</taxon>
    </lineage>
</organism>
<dbReference type="SMART" id="SM00487">
    <property type="entry name" value="DEXDc"/>
    <property type="match status" value="1"/>
</dbReference>
<feature type="region of interest" description="Disordered" evidence="7">
    <location>
        <begin position="409"/>
        <end position="502"/>
    </location>
</feature>
<dbReference type="RefSeq" id="WP_143906063.1">
    <property type="nucleotide sequence ID" value="NZ_CP041765.1"/>
</dbReference>
<evidence type="ECO:0000256" key="4">
    <source>
        <dbReference type="ARBA" id="ARBA00022840"/>
    </source>
</evidence>
<keyword evidence="12" id="KW-1185">Reference proteome</keyword>
<dbReference type="CDD" id="cd18787">
    <property type="entry name" value="SF2_C_DEAD"/>
    <property type="match status" value="1"/>
</dbReference>
<dbReference type="SUPFAM" id="SSF52540">
    <property type="entry name" value="P-loop containing nucleoside triphosphate hydrolases"/>
    <property type="match status" value="1"/>
</dbReference>
<evidence type="ECO:0000313" key="11">
    <source>
        <dbReference type="EMBL" id="QDQ96411.1"/>
    </source>
</evidence>
<feature type="short sequence motif" description="Q motif" evidence="6">
    <location>
        <begin position="21"/>
        <end position="49"/>
    </location>
</feature>
<dbReference type="SMART" id="SM00490">
    <property type="entry name" value="HELICc"/>
    <property type="match status" value="1"/>
</dbReference>
<feature type="domain" description="Helicase C-terminal" evidence="9">
    <location>
        <begin position="251"/>
        <end position="406"/>
    </location>
</feature>
<feature type="compositionally biased region" description="Low complexity" evidence="7">
    <location>
        <begin position="453"/>
        <end position="487"/>
    </location>
</feature>